<dbReference type="Gene3D" id="3.40.50.720">
    <property type="entry name" value="NAD(P)-binding Rossmann-like Domain"/>
    <property type="match status" value="1"/>
</dbReference>
<organism evidence="1 2">
    <name type="scientific">Geobacillus proteiniphilus</name>
    <dbReference type="NCBI Taxonomy" id="860353"/>
    <lineage>
        <taxon>Bacteria</taxon>
        <taxon>Bacillati</taxon>
        <taxon>Bacillota</taxon>
        <taxon>Bacilli</taxon>
        <taxon>Bacillales</taxon>
        <taxon>Anoxybacillaceae</taxon>
        <taxon>Geobacillus</taxon>
    </lineage>
</organism>
<dbReference type="Gene3D" id="3.90.180.10">
    <property type="entry name" value="Medium-chain alcohol dehydrogenases, catalytic domain"/>
    <property type="match status" value="1"/>
</dbReference>
<keyword evidence="2" id="KW-1185">Reference proteome</keyword>
<proteinExistence type="predicted"/>
<reference evidence="1 2" key="1">
    <citation type="submission" date="2023-08" db="EMBL/GenBank/DDBJ databases">
        <title>Genome sequencing of the thermostable Gram positive bacteria Geobacillus proteiniphilus strain T-6.</title>
        <authorList>
            <person name="Shulami S."/>
            <person name="Shoham Y."/>
        </authorList>
    </citation>
    <scope>NUCLEOTIDE SEQUENCE [LARGE SCALE GENOMIC DNA]</scope>
    <source>
        <strain evidence="1 2">T-6</strain>
    </source>
</reference>
<evidence type="ECO:0000313" key="2">
    <source>
        <dbReference type="Proteomes" id="UP001223761"/>
    </source>
</evidence>
<evidence type="ECO:0008006" key="3">
    <source>
        <dbReference type="Google" id="ProtNLM"/>
    </source>
</evidence>
<protein>
    <recommendedName>
        <fullName evidence="3">Sorbitol dehydrogenase</fullName>
    </recommendedName>
</protein>
<sequence>MNNLILTERQMTSIIAYRNIFPRVIQLIANGQIKALDLVAKIISLDEIVSEGFEALTKDKNQIKILVNPSI</sequence>
<dbReference type="EMBL" id="CP133076">
    <property type="protein sequence ID" value="WMJ15123.1"/>
    <property type="molecule type" value="Genomic_DNA"/>
</dbReference>
<evidence type="ECO:0000313" key="1">
    <source>
        <dbReference type="EMBL" id="WMJ15123.1"/>
    </source>
</evidence>
<gene>
    <name evidence="1" type="ORF">RA955_09650</name>
</gene>
<dbReference type="Proteomes" id="UP001223761">
    <property type="component" value="Chromosome"/>
</dbReference>
<name>A0ABY9MAS1_9BACL</name>
<accession>A0ABY9MAS1</accession>